<dbReference type="InterPro" id="IPR011055">
    <property type="entry name" value="Dup_hybrid_motif"/>
</dbReference>
<dbReference type="PANTHER" id="PTHR36699:SF1">
    <property type="entry name" value="L,D-TRANSPEPTIDASE YAFK-RELATED"/>
    <property type="match status" value="1"/>
</dbReference>
<dbReference type="EMBL" id="BJXR01000034">
    <property type="protein sequence ID" value="GEN09542.1"/>
    <property type="molecule type" value="Genomic_DNA"/>
</dbReference>
<evidence type="ECO:0000259" key="8">
    <source>
        <dbReference type="PROSITE" id="PS52029"/>
    </source>
</evidence>
<dbReference type="Pfam" id="PF01551">
    <property type="entry name" value="Peptidase_M23"/>
    <property type="match status" value="1"/>
</dbReference>
<dbReference type="InterPro" id="IPR038063">
    <property type="entry name" value="Transpep_catalytic_dom"/>
</dbReference>
<dbReference type="SUPFAM" id="SSF51261">
    <property type="entry name" value="Duplicated hybrid motif"/>
    <property type="match status" value="1"/>
</dbReference>
<dbReference type="Proteomes" id="UP000183760">
    <property type="component" value="Unassembled WGS sequence"/>
</dbReference>
<comment type="pathway">
    <text evidence="1 7">Cell wall biogenesis; peptidoglycan biosynthesis.</text>
</comment>
<dbReference type="GO" id="GO:0009252">
    <property type="term" value="P:peptidoglycan biosynthetic process"/>
    <property type="evidence" value="ECO:0007669"/>
    <property type="project" value="UniProtKB-UniPathway"/>
</dbReference>
<keyword evidence="5 7" id="KW-0573">Peptidoglycan synthesis</keyword>
<reference evidence="10 11" key="1">
    <citation type="submission" date="2016-10" db="EMBL/GenBank/DDBJ databases">
        <authorList>
            <person name="Varghese N."/>
            <person name="Submissions S."/>
        </authorList>
    </citation>
    <scope>NUCLEOTIDE SEQUENCE [LARGE SCALE GENOMIC DNA]</scope>
    <source>
        <strain evidence="10 11">DSM 16525</strain>
    </source>
</reference>
<dbReference type="UniPathway" id="UPA00219"/>
<accession>A0A511T7Q8</accession>
<evidence type="ECO:0000256" key="6">
    <source>
        <dbReference type="ARBA" id="ARBA00023316"/>
    </source>
</evidence>
<dbReference type="InterPro" id="IPR005490">
    <property type="entry name" value="LD_TPept_cat_dom"/>
</dbReference>
<feature type="active site" description="Proton donor/acceptor" evidence="7">
    <location>
        <position position="289"/>
    </location>
</feature>
<dbReference type="PANTHER" id="PTHR36699">
    <property type="entry name" value="LD-TRANSPEPTIDASE"/>
    <property type="match status" value="1"/>
</dbReference>
<dbReference type="EMBL" id="FOIB01000009">
    <property type="protein sequence ID" value="SEU32878.1"/>
    <property type="molecule type" value="Genomic_DNA"/>
</dbReference>
<keyword evidence="6 7" id="KW-0961">Cell wall biogenesis/degradation</keyword>
<dbReference type="Pfam" id="PF03734">
    <property type="entry name" value="YkuD"/>
    <property type="match status" value="1"/>
</dbReference>
<evidence type="ECO:0000313" key="9">
    <source>
        <dbReference type="EMBL" id="GEN09542.1"/>
    </source>
</evidence>
<evidence type="ECO:0000256" key="7">
    <source>
        <dbReference type="PROSITE-ProRule" id="PRU01373"/>
    </source>
</evidence>
<gene>
    <name evidence="9" type="ORF">MFU01_45790</name>
    <name evidence="10" type="ORF">SAMN05443572_109196</name>
</gene>
<dbReference type="AlphaFoldDB" id="A0A511T7Q8"/>
<evidence type="ECO:0000313" key="10">
    <source>
        <dbReference type="EMBL" id="SEU32878.1"/>
    </source>
</evidence>
<dbReference type="InterPro" id="IPR016047">
    <property type="entry name" value="M23ase_b-sheet_dom"/>
</dbReference>
<evidence type="ECO:0000256" key="4">
    <source>
        <dbReference type="ARBA" id="ARBA00022960"/>
    </source>
</evidence>
<comment type="similarity">
    <text evidence="2">Belongs to the YkuD family.</text>
</comment>
<dbReference type="CDD" id="cd12797">
    <property type="entry name" value="M23_peptidase"/>
    <property type="match status" value="1"/>
</dbReference>
<organism evidence="9 12">
    <name type="scientific">Myxococcus fulvus</name>
    <dbReference type="NCBI Taxonomy" id="33"/>
    <lineage>
        <taxon>Bacteria</taxon>
        <taxon>Pseudomonadati</taxon>
        <taxon>Myxococcota</taxon>
        <taxon>Myxococcia</taxon>
        <taxon>Myxococcales</taxon>
        <taxon>Cystobacterineae</taxon>
        <taxon>Myxococcaceae</taxon>
        <taxon>Myxococcus</taxon>
    </lineage>
</organism>
<dbReference type="GO" id="GO:0071555">
    <property type="term" value="P:cell wall organization"/>
    <property type="evidence" value="ECO:0007669"/>
    <property type="project" value="UniProtKB-UniRule"/>
</dbReference>
<dbReference type="SUPFAM" id="SSF141523">
    <property type="entry name" value="L,D-transpeptidase catalytic domain-like"/>
    <property type="match status" value="1"/>
</dbReference>
<dbReference type="CDD" id="cd16913">
    <property type="entry name" value="YkuD_like"/>
    <property type="match status" value="1"/>
</dbReference>
<evidence type="ECO:0000256" key="5">
    <source>
        <dbReference type="ARBA" id="ARBA00022984"/>
    </source>
</evidence>
<keyword evidence="3" id="KW-0808">Transferase</keyword>
<dbReference type="GO" id="GO:0008360">
    <property type="term" value="P:regulation of cell shape"/>
    <property type="evidence" value="ECO:0007669"/>
    <property type="project" value="UniProtKB-UniRule"/>
</dbReference>
<comment type="caution">
    <text evidence="9">The sequence shown here is derived from an EMBL/GenBank/DDBJ whole genome shotgun (WGS) entry which is preliminary data.</text>
</comment>
<dbReference type="GO" id="GO:0016740">
    <property type="term" value="F:transferase activity"/>
    <property type="evidence" value="ECO:0007669"/>
    <property type="project" value="UniProtKB-KW"/>
</dbReference>
<dbReference type="Gene3D" id="2.70.70.10">
    <property type="entry name" value="Glucose Permease (Domain IIA)"/>
    <property type="match status" value="1"/>
</dbReference>
<feature type="domain" description="L,D-TPase catalytic" evidence="8">
    <location>
        <begin position="169"/>
        <end position="332"/>
    </location>
</feature>
<keyword evidence="4 7" id="KW-0133">Cell shape</keyword>
<evidence type="ECO:0000256" key="1">
    <source>
        <dbReference type="ARBA" id="ARBA00004752"/>
    </source>
</evidence>
<evidence type="ECO:0000256" key="3">
    <source>
        <dbReference type="ARBA" id="ARBA00022679"/>
    </source>
</evidence>
<dbReference type="GO" id="GO:0004180">
    <property type="term" value="F:carboxypeptidase activity"/>
    <property type="evidence" value="ECO:0007669"/>
    <property type="project" value="UniProtKB-ARBA"/>
</dbReference>
<evidence type="ECO:0000313" key="11">
    <source>
        <dbReference type="Proteomes" id="UP000183760"/>
    </source>
</evidence>
<feature type="active site" description="Nucleophile" evidence="7">
    <location>
        <position position="308"/>
    </location>
</feature>
<name>A0A511T7Q8_MYXFU</name>
<dbReference type="STRING" id="1334629.MFUL124B02_18125"/>
<evidence type="ECO:0000256" key="2">
    <source>
        <dbReference type="ARBA" id="ARBA00005992"/>
    </source>
</evidence>
<protein>
    <submittedName>
        <fullName evidence="10">Peptidase family M23</fullName>
    </submittedName>
</protein>
<dbReference type="Proteomes" id="UP000321514">
    <property type="component" value="Unassembled WGS sequence"/>
</dbReference>
<proteinExistence type="inferred from homology"/>
<dbReference type="PROSITE" id="PS52029">
    <property type="entry name" value="LD_TPASE"/>
    <property type="match status" value="1"/>
</dbReference>
<reference evidence="9 12" key="2">
    <citation type="submission" date="2019-07" db="EMBL/GenBank/DDBJ databases">
        <title>Whole genome shotgun sequence of Myxococcus fulvus NBRC 100333.</title>
        <authorList>
            <person name="Hosoyama A."/>
            <person name="Uohara A."/>
            <person name="Ohji S."/>
            <person name="Ichikawa N."/>
        </authorList>
    </citation>
    <scope>NUCLEOTIDE SEQUENCE [LARGE SCALE GENOMIC DNA]</scope>
    <source>
        <strain evidence="9 12">NBRC 100333</strain>
    </source>
</reference>
<evidence type="ECO:0000313" key="12">
    <source>
        <dbReference type="Proteomes" id="UP000321514"/>
    </source>
</evidence>
<sequence length="332" mass="36620">MTEPSAGPECPGHVPRFLLRHGWLWSCLVVALVSPGALAEEPDVFEAWLRPAHAPADGFDAWTDLGGAKPGAEVRSLARGRVVEATGESVTLEHLHHENHELQRVRAVYSGLASVTLRPGDGVSRGQVLGRVGAGASGVLHTDRELSPAEARRFTRERARLPQPLEEPVLVLISHARNELRLYERGVERARVEVGFGQGEGPKQERGDNRTPVGMYFIVQTVRGNITGPYSAYYGGHWLRVNYPNPWDASRGVKRGWLTEKTREKIARAWTAREATDASTRLGSGIGFHGWSGEWSLEQSGGRLSWGCVVFHPGDITRLYERMPQGTMVVLF</sequence>
<dbReference type="Gene3D" id="2.40.440.10">
    <property type="entry name" value="L,D-transpeptidase catalytic domain-like"/>
    <property type="match status" value="1"/>
</dbReference>
<keyword evidence="11" id="KW-1185">Reference proteome</keyword>